<dbReference type="InterPro" id="IPR001036">
    <property type="entry name" value="Acrflvin-R"/>
</dbReference>
<dbReference type="GO" id="GO:0042910">
    <property type="term" value="F:xenobiotic transmembrane transporter activity"/>
    <property type="evidence" value="ECO:0007669"/>
    <property type="project" value="TreeGrafter"/>
</dbReference>
<sequence length="1052" mass="112739">MAKFFIDRPVFAMVISIVIVLGGFVSMQSTPIAQYPDIAPPTVQVTALYPGATAEVIANTVAAPLEAQINGVENMSYMLSTSSSTGNMTLTVTFEPGTDPNQAQVNVQNRVSQASAKLPEVVAKQGVTVETRSQAFMMAAAFYTDDDRYDQTYLSNYVNLYILDPIKRLPGANLSSMFPVPDIAMRIWLKPDRLAQLGLTATDVSNAIKRQNQAFGIGQIGQAPATEGIQQSFVVTTKGMLTDPSEFNDIIIRAEADGSAIVRLKDIGHAELGSQNYSMTVKIDGKRAAGVIVYQQPGANAIATSARVRELIEELKPGFPDGLKYKYVIDTSEFTAASIEKVVHTFFEAVVLVVLVVLLFLQSFRATFIPILAVPICIVGTYTGIYFLGFSTNMLTLFGMILAIGLVVDDAIIVVEAVEVHMAAGLSPIEAARKAMDELSGALVAIVLVLVSVFLPVAFLGGLTGTLYKQFAITIAISMVISGIVALTLSPALAARILKPGAHEKKGFSRWFNKSFDRLTDGYIVGVRFLINHKIIGLGLFGGVVYGVILLFGILPGSFVPAEDQGYLFGVNIMPDAASLERTTSVSDQAVKTLHENNAVSSAFQVDGYSLIDSQNKTNSSTLFVALKPYVERTGEDSGAFTVLDNLRRNFSAIKEGIVIPLNPPSIPGLGTTGGFEFYIQNMAGASSQDLEKITKGFIAKTRERAELAGVSSTFSASQQQLYFDLDRNRAELLGVPVSDIYGTLQAYFGSSYVAQYVQFGRIWQVIIQAQAEYRDEPTDFDQIYVRSTRDGEMIPLSALATVRYVPGAGLLPRFNGFPAAKLTGSQATGYSTGQAITAMEEVAKEVLPDGYGFSWAGQAFEEKKSGGTSSSAFIFGLIMVFLILAAQYEKWSLPIGVMMAVPFAICGALLATWGRGLENDVYFQVGLVTLVGLSAKNAILIIEFAVENVHHGMTVVDAAVEAARLRLRPIVMTSLAFILGCVPMAIATGAGANSLHAIGTGVIGGMLASTAVASFFVPLFFVIIENASGLFTRKKKTIPPVAATTGGDHHA</sequence>
<comment type="subcellular location">
    <subcellularLocation>
        <location evidence="1">Cell inner membrane</location>
        <topology evidence="1">Multi-pass membrane protein</topology>
    </subcellularLocation>
</comment>
<accession>A0A1M7XW22</accession>
<keyword evidence="7 9" id="KW-1133">Transmembrane helix</keyword>
<reference evidence="10 11" key="1">
    <citation type="submission" date="2016-12" db="EMBL/GenBank/DDBJ databases">
        <authorList>
            <person name="Song W.-J."/>
            <person name="Kurnit D.M."/>
        </authorList>
    </citation>
    <scope>NUCLEOTIDE SEQUENCE [LARGE SCALE GENOMIC DNA]</scope>
    <source>
        <strain evidence="10 11">DSM 18488</strain>
    </source>
</reference>
<feature type="transmembrane region" description="Helical" evidence="9">
    <location>
        <begin position="922"/>
        <end position="947"/>
    </location>
</feature>
<evidence type="ECO:0000256" key="3">
    <source>
        <dbReference type="ARBA" id="ARBA00022448"/>
    </source>
</evidence>
<dbReference type="NCBIfam" id="TIGR00915">
    <property type="entry name" value="2A0602"/>
    <property type="match status" value="1"/>
</dbReference>
<organism evidence="10 11">
    <name type="scientific">Desulfopila aestuarii DSM 18488</name>
    <dbReference type="NCBI Taxonomy" id="1121416"/>
    <lineage>
        <taxon>Bacteria</taxon>
        <taxon>Pseudomonadati</taxon>
        <taxon>Thermodesulfobacteriota</taxon>
        <taxon>Desulfobulbia</taxon>
        <taxon>Desulfobulbales</taxon>
        <taxon>Desulfocapsaceae</taxon>
        <taxon>Desulfopila</taxon>
    </lineage>
</organism>
<keyword evidence="6 9" id="KW-0812">Transmembrane</keyword>
<keyword evidence="3" id="KW-0813">Transport</keyword>
<evidence type="ECO:0000256" key="5">
    <source>
        <dbReference type="ARBA" id="ARBA00022519"/>
    </source>
</evidence>
<keyword evidence="11" id="KW-1185">Reference proteome</keyword>
<keyword evidence="8 9" id="KW-0472">Membrane</keyword>
<dbReference type="SUPFAM" id="SSF82714">
    <property type="entry name" value="Multidrug efflux transporter AcrB TolC docking domain, DN and DC subdomains"/>
    <property type="match status" value="2"/>
</dbReference>
<dbReference type="SUPFAM" id="SSF82693">
    <property type="entry name" value="Multidrug efflux transporter AcrB pore domain, PN1, PN2, PC1 and PC2 subdomains"/>
    <property type="match status" value="4"/>
</dbReference>
<proteinExistence type="inferred from homology"/>
<feature type="transmembrane region" description="Helical" evidence="9">
    <location>
        <begin position="439"/>
        <end position="459"/>
    </location>
</feature>
<dbReference type="Gene3D" id="3.30.70.1440">
    <property type="entry name" value="Multidrug efflux transporter AcrB pore domain"/>
    <property type="match status" value="1"/>
</dbReference>
<feature type="transmembrane region" description="Helical" evidence="9">
    <location>
        <begin position="9"/>
        <end position="27"/>
    </location>
</feature>
<feature type="transmembrane region" description="Helical" evidence="9">
    <location>
        <begin position="968"/>
        <end position="987"/>
    </location>
</feature>
<dbReference type="AlphaFoldDB" id="A0A1M7XW22"/>
<dbReference type="FunFam" id="3.30.70.1430:FF:000001">
    <property type="entry name" value="Efflux pump membrane transporter"/>
    <property type="match status" value="1"/>
</dbReference>
<evidence type="ECO:0000313" key="10">
    <source>
        <dbReference type="EMBL" id="SHO42666.1"/>
    </source>
</evidence>
<dbReference type="STRING" id="1121416.SAMN02745220_00081"/>
<feature type="transmembrane region" description="Helical" evidence="9">
    <location>
        <begin position="896"/>
        <end position="916"/>
    </location>
</feature>
<evidence type="ECO:0000256" key="9">
    <source>
        <dbReference type="SAM" id="Phobius"/>
    </source>
</evidence>
<dbReference type="Gene3D" id="3.30.2090.10">
    <property type="entry name" value="Multidrug efflux transporter AcrB TolC docking domain, DN and DC subdomains"/>
    <property type="match status" value="2"/>
</dbReference>
<dbReference type="RefSeq" id="WP_073611463.1">
    <property type="nucleotide sequence ID" value="NZ_FRFE01000001.1"/>
</dbReference>
<evidence type="ECO:0000256" key="6">
    <source>
        <dbReference type="ARBA" id="ARBA00022692"/>
    </source>
</evidence>
<dbReference type="PRINTS" id="PR00702">
    <property type="entry name" value="ACRIFLAVINRP"/>
</dbReference>
<feature type="transmembrane region" description="Helical" evidence="9">
    <location>
        <begin position="535"/>
        <end position="555"/>
    </location>
</feature>
<dbReference type="NCBIfam" id="NF000282">
    <property type="entry name" value="RND_permease_1"/>
    <property type="match status" value="1"/>
</dbReference>
<dbReference type="Gene3D" id="3.30.70.1430">
    <property type="entry name" value="Multidrug efflux transporter AcrB pore domain"/>
    <property type="match status" value="2"/>
</dbReference>
<protein>
    <submittedName>
        <fullName evidence="10">Multidrug efflux pump</fullName>
    </submittedName>
</protein>
<evidence type="ECO:0000256" key="2">
    <source>
        <dbReference type="ARBA" id="ARBA00010942"/>
    </source>
</evidence>
<dbReference type="InterPro" id="IPR027463">
    <property type="entry name" value="AcrB_DN_DC_subdom"/>
</dbReference>
<evidence type="ECO:0000313" key="11">
    <source>
        <dbReference type="Proteomes" id="UP000184603"/>
    </source>
</evidence>
<gene>
    <name evidence="10" type="ORF">SAMN02745220_00081</name>
</gene>
<dbReference type="EMBL" id="FRFE01000001">
    <property type="protein sequence ID" value="SHO42666.1"/>
    <property type="molecule type" value="Genomic_DNA"/>
</dbReference>
<name>A0A1M7XW22_9BACT</name>
<dbReference type="Pfam" id="PF00873">
    <property type="entry name" value="ACR_tran"/>
    <property type="match status" value="1"/>
</dbReference>
<feature type="transmembrane region" description="Helical" evidence="9">
    <location>
        <begin position="342"/>
        <end position="361"/>
    </location>
</feature>
<keyword evidence="4" id="KW-1003">Cell membrane</keyword>
<keyword evidence="5" id="KW-0997">Cell inner membrane</keyword>
<dbReference type="SUPFAM" id="SSF82866">
    <property type="entry name" value="Multidrug efflux transporter AcrB transmembrane domain"/>
    <property type="match status" value="2"/>
</dbReference>
<dbReference type="Gene3D" id="3.30.70.1320">
    <property type="entry name" value="Multidrug efflux transporter AcrB pore domain like"/>
    <property type="match status" value="1"/>
</dbReference>
<dbReference type="InterPro" id="IPR004764">
    <property type="entry name" value="MdtF-like"/>
</dbReference>
<feature type="transmembrane region" description="Helical" evidence="9">
    <location>
        <begin position="368"/>
        <end position="388"/>
    </location>
</feature>
<dbReference type="PANTHER" id="PTHR32063:SF13">
    <property type="entry name" value="MULTIDRUG EFFLUX PUMP SUBUNIT ACRB-RELATED"/>
    <property type="match status" value="1"/>
</dbReference>
<evidence type="ECO:0000256" key="1">
    <source>
        <dbReference type="ARBA" id="ARBA00004429"/>
    </source>
</evidence>
<dbReference type="Proteomes" id="UP000184603">
    <property type="component" value="Unassembled WGS sequence"/>
</dbReference>
<dbReference type="OrthoDB" id="9759330at2"/>
<dbReference type="Gene3D" id="1.20.1640.10">
    <property type="entry name" value="Multidrug efflux transporter AcrB transmembrane domain"/>
    <property type="match status" value="2"/>
</dbReference>
<evidence type="ECO:0000256" key="4">
    <source>
        <dbReference type="ARBA" id="ARBA00022475"/>
    </source>
</evidence>
<feature type="transmembrane region" description="Helical" evidence="9">
    <location>
        <begin position="871"/>
        <end position="889"/>
    </location>
</feature>
<evidence type="ECO:0000256" key="7">
    <source>
        <dbReference type="ARBA" id="ARBA00022989"/>
    </source>
</evidence>
<comment type="similarity">
    <text evidence="2">Belongs to the resistance-nodulation-cell division (RND) (TC 2.A.6) family.</text>
</comment>
<dbReference type="FunFam" id="1.20.1640.10:FF:000001">
    <property type="entry name" value="Efflux pump membrane transporter"/>
    <property type="match status" value="1"/>
</dbReference>
<dbReference type="PANTHER" id="PTHR32063">
    <property type="match status" value="1"/>
</dbReference>
<feature type="transmembrane region" description="Helical" evidence="9">
    <location>
        <begin position="999"/>
        <end position="1025"/>
    </location>
</feature>
<evidence type="ECO:0000256" key="8">
    <source>
        <dbReference type="ARBA" id="ARBA00023136"/>
    </source>
</evidence>
<dbReference type="GO" id="GO:0009636">
    <property type="term" value="P:response to toxic substance"/>
    <property type="evidence" value="ECO:0007669"/>
    <property type="project" value="UniProtKB-ARBA"/>
</dbReference>
<dbReference type="GO" id="GO:0005886">
    <property type="term" value="C:plasma membrane"/>
    <property type="evidence" value="ECO:0007669"/>
    <property type="project" value="UniProtKB-SubCell"/>
</dbReference>
<feature type="transmembrane region" description="Helical" evidence="9">
    <location>
        <begin position="471"/>
        <end position="498"/>
    </location>
</feature>
<dbReference type="GO" id="GO:0015562">
    <property type="term" value="F:efflux transmembrane transporter activity"/>
    <property type="evidence" value="ECO:0007669"/>
    <property type="project" value="InterPro"/>
</dbReference>
<feature type="transmembrane region" description="Helical" evidence="9">
    <location>
        <begin position="394"/>
        <end position="418"/>
    </location>
</feature>